<organism evidence="6 7">
    <name type="scientific">Rhodopseudomonas rhenobacensis</name>
    <dbReference type="NCBI Taxonomy" id="87461"/>
    <lineage>
        <taxon>Bacteria</taxon>
        <taxon>Pseudomonadati</taxon>
        <taxon>Pseudomonadota</taxon>
        <taxon>Alphaproteobacteria</taxon>
        <taxon>Hyphomicrobiales</taxon>
        <taxon>Nitrobacteraceae</taxon>
        <taxon>Rhodopseudomonas</taxon>
    </lineage>
</organism>
<gene>
    <name evidence="5" type="primary">hypA</name>
    <name evidence="6" type="ORF">HNR60_004726</name>
</gene>
<comment type="function">
    <text evidence="5">Involved in the maturation of [NiFe] hydrogenases. Required for nickel insertion into the metal center of the hydrogenase.</text>
</comment>
<dbReference type="PROSITE" id="PS01249">
    <property type="entry name" value="HYPA"/>
    <property type="match status" value="1"/>
</dbReference>
<accession>A0A7W8E2I5</accession>
<feature type="binding site" evidence="5">
    <location>
        <position position="91"/>
    </location>
    <ligand>
        <name>Zn(2+)</name>
        <dbReference type="ChEBI" id="CHEBI:29105"/>
    </ligand>
</feature>
<dbReference type="GO" id="GO:0008270">
    <property type="term" value="F:zinc ion binding"/>
    <property type="evidence" value="ECO:0007669"/>
    <property type="project" value="UniProtKB-UniRule"/>
</dbReference>
<feature type="binding site" evidence="5">
    <location>
        <position position="2"/>
    </location>
    <ligand>
        <name>Ni(2+)</name>
        <dbReference type="ChEBI" id="CHEBI:49786"/>
    </ligand>
</feature>
<sequence length="113" mass="12465">MHEITITCALMRVVNEEVLRRGGGKVSEITMTIGGLQGIEPRVLESSFNLLAEDTNMAGAVLKINRRPVRVFCRDCEDERVADHRFRCGSCQGSDVRVLPSEGMTVDEIVVCA</sequence>
<evidence type="ECO:0000313" key="7">
    <source>
        <dbReference type="Proteomes" id="UP000542353"/>
    </source>
</evidence>
<dbReference type="RefSeq" id="WP_184262715.1">
    <property type="nucleotide sequence ID" value="NZ_JACHIH010000053.1"/>
</dbReference>
<evidence type="ECO:0000256" key="1">
    <source>
        <dbReference type="ARBA" id="ARBA00010748"/>
    </source>
</evidence>
<comment type="similarity">
    <text evidence="1 5">Belongs to the HypA/HybF family.</text>
</comment>
<evidence type="ECO:0000256" key="2">
    <source>
        <dbReference type="ARBA" id="ARBA00022596"/>
    </source>
</evidence>
<feature type="binding site" evidence="5">
    <location>
        <position position="76"/>
    </location>
    <ligand>
        <name>Zn(2+)</name>
        <dbReference type="ChEBI" id="CHEBI:29105"/>
    </ligand>
</feature>
<proteinExistence type="inferred from homology"/>
<dbReference type="AlphaFoldDB" id="A0A7W8E2I5"/>
<dbReference type="GO" id="GO:0016151">
    <property type="term" value="F:nickel cation binding"/>
    <property type="evidence" value="ECO:0007669"/>
    <property type="project" value="UniProtKB-UniRule"/>
</dbReference>
<dbReference type="Gene3D" id="3.30.2320.80">
    <property type="match status" value="1"/>
</dbReference>
<dbReference type="GO" id="GO:0051604">
    <property type="term" value="P:protein maturation"/>
    <property type="evidence" value="ECO:0007669"/>
    <property type="project" value="InterPro"/>
</dbReference>
<dbReference type="PIRSF" id="PIRSF004761">
    <property type="entry name" value="Hydrgn_mat_HypA"/>
    <property type="match status" value="1"/>
</dbReference>
<dbReference type="Pfam" id="PF01155">
    <property type="entry name" value="HypA"/>
    <property type="match status" value="1"/>
</dbReference>
<dbReference type="EMBL" id="JACHIH010000053">
    <property type="protein sequence ID" value="MBB5049941.1"/>
    <property type="molecule type" value="Genomic_DNA"/>
</dbReference>
<name>A0A7W8E2I5_9BRAD</name>
<dbReference type="HAMAP" id="MF_00213">
    <property type="entry name" value="HypA_HybF"/>
    <property type="match status" value="1"/>
</dbReference>
<feature type="binding site" evidence="5">
    <location>
        <position position="73"/>
    </location>
    <ligand>
        <name>Zn(2+)</name>
        <dbReference type="ChEBI" id="CHEBI:29105"/>
    </ligand>
</feature>
<evidence type="ECO:0000313" key="6">
    <source>
        <dbReference type="EMBL" id="MBB5049941.1"/>
    </source>
</evidence>
<dbReference type="InterPro" id="IPR020538">
    <property type="entry name" value="Hydgase_Ni_incorp_HypA/HybF_CS"/>
</dbReference>
<evidence type="ECO:0000256" key="5">
    <source>
        <dbReference type="HAMAP-Rule" id="MF_00213"/>
    </source>
</evidence>
<evidence type="ECO:0000256" key="4">
    <source>
        <dbReference type="ARBA" id="ARBA00022833"/>
    </source>
</evidence>
<keyword evidence="2 5" id="KW-0533">Nickel</keyword>
<keyword evidence="4 5" id="KW-0862">Zinc</keyword>
<dbReference type="InterPro" id="IPR000688">
    <property type="entry name" value="HypA/HybF"/>
</dbReference>
<dbReference type="Proteomes" id="UP000542353">
    <property type="component" value="Unassembled WGS sequence"/>
</dbReference>
<dbReference type="PANTHER" id="PTHR34535:SF3">
    <property type="entry name" value="HYDROGENASE MATURATION FACTOR HYPA"/>
    <property type="match status" value="1"/>
</dbReference>
<evidence type="ECO:0000256" key="3">
    <source>
        <dbReference type="ARBA" id="ARBA00022723"/>
    </source>
</evidence>
<comment type="caution">
    <text evidence="6">The sequence shown here is derived from an EMBL/GenBank/DDBJ whole genome shotgun (WGS) entry which is preliminary data.</text>
</comment>
<dbReference type="PANTHER" id="PTHR34535">
    <property type="entry name" value="HYDROGENASE MATURATION FACTOR HYPA"/>
    <property type="match status" value="1"/>
</dbReference>
<protein>
    <recommendedName>
        <fullName evidence="5">Hydrogenase maturation factor HypA</fullName>
    </recommendedName>
</protein>
<feature type="binding site" evidence="5">
    <location>
        <position position="88"/>
    </location>
    <ligand>
        <name>Zn(2+)</name>
        <dbReference type="ChEBI" id="CHEBI:29105"/>
    </ligand>
</feature>
<keyword evidence="7" id="KW-1185">Reference proteome</keyword>
<reference evidence="6 7" key="1">
    <citation type="submission" date="2020-08" db="EMBL/GenBank/DDBJ databases">
        <title>Genomic Encyclopedia of Type Strains, Phase IV (KMG-IV): sequencing the most valuable type-strain genomes for metagenomic binning, comparative biology and taxonomic classification.</title>
        <authorList>
            <person name="Goeker M."/>
        </authorList>
    </citation>
    <scope>NUCLEOTIDE SEQUENCE [LARGE SCALE GENOMIC DNA]</scope>
    <source>
        <strain evidence="6 7">DSM 12706</strain>
    </source>
</reference>
<keyword evidence="3 5" id="KW-0479">Metal-binding</keyword>